<sequence length="300" mass="33964">MEDNKRLIIIDSSSLIYRAFHALPPLTNKKGQLTNAVYGFLLTLFKAIKDLEANYIVACFDTPKPTFRHEKYIEYKAHRAKTPDGIVSQMPIIKEVLKAFNIPIFEKEGFEADDLIATIAIKNQDNAKVYIVSGDLDNLQLVNEKIKLYTLGRGIKDTIIYDSKKVFERFGVTPDQMNDFKALTGDNSDNIPGVKGIGKTTAADIIQRFGSIKNLYEELLTDTAILKPKVKEALRANKEKALLSLELVKTIKDIEIDFNLESCKFGNFDLQKVKNIFSELGFYSLINRLDPLFKEVDVKS</sequence>
<keyword evidence="4" id="KW-0238">DNA-binding</keyword>
<dbReference type="CDD" id="cd09859">
    <property type="entry name" value="PIN_53EXO"/>
    <property type="match status" value="1"/>
</dbReference>
<dbReference type="SUPFAM" id="SSF47807">
    <property type="entry name" value="5' to 3' exonuclease, C-terminal subdomain"/>
    <property type="match status" value="1"/>
</dbReference>
<dbReference type="Pfam" id="PF02739">
    <property type="entry name" value="5_3_exonuc_N"/>
    <property type="match status" value="1"/>
</dbReference>
<dbReference type="InterPro" id="IPR008918">
    <property type="entry name" value="HhH2"/>
</dbReference>
<dbReference type="GO" id="GO:0008409">
    <property type="term" value="F:5'-3' exonuclease activity"/>
    <property type="evidence" value="ECO:0007669"/>
    <property type="project" value="InterPro"/>
</dbReference>
<proteinExistence type="predicted"/>
<dbReference type="InterPro" id="IPR020045">
    <property type="entry name" value="DNA_polI_H3TH"/>
</dbReference>
<gene>
    <name evidence="6" type="ORF">A3C58_02130</name>
</gene>
<dbReference type="PANTHER" id="PTHR42646">
    <property type="entry name" value="FLAP ENDONUCLEASE XNI"/>
    <property type="match status" value="1"/>
</dbReference>
<dbReference type="SUPFAM" id="SSF88723">
    <property type="entry name" value="PIN domain-like"/>
    <property type="match status" value="1"/>
</dbReference>
<keyword evidence="3" id="KW-0269">Exonuclease</keyword>
<dbReference type="PANTHER" id="PTHR42646:SF2">
    <property type="entry name" value="5'-3' EXONUCLEASE FAMILY PROTEIN"/>
    <property type="match status" value="1"/>
</dbReference>
<evidence type="ECO:0000259" key="5">
    <source>
        <dbReference type="SMART" id="SM00475"/>
    </source>
</evidence>
<comment type="caution">
    <text evidence="6">The sequence shown here is derived from an EMBL/GenBank/DDBJ whole genome shotgun (WGS) entry which is preliminary data.</text>
</comment>
<reference evidence="6 7" key="1">
    <citation type="journal article" date="2016" name="Nat. Commun.">
        <title>Thousands of microbial genomes shed light on interconnected biogeochemical processes in an aquifer system.</title>
        <authorList>
            <person name="Anantharaman K."/>
            <person name="Brown C.T."/>
            <person name="Hug L.A."/>
            <person name="Sharon I."/>
            <person name="Castelle C.J."/>
            <person name="Probst A.J."/>
            <person name="Thomas B.C."/>
            <person name="Singh A."/>
            <person name="Wilkins M.J."/>
            <person name="Karaoz U."/>
            <person name="Brodie E.L."/>
            <person name="Williams K.H."/>
            <person name="Hubbard S.S."/>
            <person name="Banfield J.F."/>
        </authorList>
    </citation>
    <scope>NUCLEOTIDE SEQUENCE [LARGE SCALE GENOMIC DNA]</scope>
</reference>
<dbReference type="SMART" id="SM00475">
    <property type="entry name" value="53EXOc"/>
    <property type="match status" value="1"/>
</dbReference>
<dbReference type="GO" id="GO:0003677">
    <property type="term" value="F:DNA binding"/>
    <property type="evidence" value="ECO:0007669"/>
    <property type="project" value="UniProtKB-KW"/>
</dbReference>
<keyword evidence="2" id="KW-0378">Hydrolase</keyword>
<dbReference type="InterPro" id="IPR002421">
    <property type="entry name" value="5-3_exonuclease"/>
</dbReference>
<dbReference type="Proteomes" id="UP000178380">
    <property type="component" value="Unassembled WGS sequence"/>
</dbReference>
<dbReference type="Gene3D" id="3.40.50.1010">
    <property type="entry name" value="5'-nuclease"/>
    <property type="match status" value="1"/>
</dbReference>
<dbReference type="STRING" id="1802205.A3C58_02130"/>
<dbReference type="InterPro" id="IPR029060">
    <property type="entry name" value="PIN-like_dom_sf"/>
</dbReference>
<dbReference type="InterPro" id="IPR036279">
    <property type="entry name" value="5-3_exonuclease_C_sf"/>
</dbReference>
<protein>
    <recommendedName>
        <fullName evidence="5">5'-3' exonuclease domain-containing protein</fullName>
    </recommendedName>
</protein>
<evidence type="ECO:0000256" key="4">
    <source>
        <dbReference type="ARBA" id="ARBA00023125"/>
    </source>
</evidence>
<evidence type="ECO:0000256" key="1">
    <source>
        <dbReference type="ARBA" id="ARBA00022722"/>
    </source>
</evidence>
<dbReference type="GO" id="GO:0017108">
    <property type="term" value="F:5'-flap endonuclease activity"/>
    <property type="evidence" value="ECO:0007669"/>
    <property type="project" value="InterPro"/>
</dbReference>
<dbReference type="EMBL" id="MHOR01000007">
    <property type="protein sequence ID" value="OGZ67528.1"/>
    <property type="molecule type" value="Genomic_DNA"/>
</dbReference>
<feature type="domain" description="5'-3' exonuclease" evidence="5">
    <location>
        <begin position="5"/>
        <end position="266"/>
    </location>
</feature>
<evidence type="ECO:0000256" key="2">
    <source>
        <dbReference type="ARBA" id="ARBA00022801"/>
    </source>
</evidence>
<dbReference type="CDD" id="cd09898">
    <property type="entry name" value="H3TH_53EXO"/>
    <property type="match status" value="1"/>
</dbReference>
<dbReference type="GO" id="GO:0033567">
    <property type="term" value="P:DNA replication, Okazaki fragment processing"/>
    <property type="evidence" value="ECO:0007669"/>
    <property type="project" value="InterPro"/>
</dbReference>
<dbReference type="AlphaFoldDB" id="A0A1G2I0C9"/>
<dbReference type="FunFam" id="3.40.50.1010:FF:000001">
    <property type="entry name" value="DNA polymerase I"/>
    <property type="match status" value="1"/>
</dbReference>
<dbReference type="Pfam" id="PF01367">
    <property type="entry name" value="5_3_exonuc"/>
    <property type="match status" value="1"/>
</dbReference>
<evidence type="ECO:0000256" key="3">
    <source>
        <dbReference type="ARBA" id="ARBA00022839"/>
    </source>
</evidence>
<dbReference type="InterPro" id="IPR020046">
    <property type="entry name" value="5-3_exonucl_a-hlix_arch_N"/>
</dbReference>
<keyword evidence="1" id="KW-0540">Nuclease</keyword>
<dbReference type="FunFam" id="1.10.150.20:FF:000003">
    <property type="entry name" value="DNA polymerase I"/>
    <property type="match status" value="1"/>
</dbReference>
<dbReference type="Gene3D" id="1.10.150.20">
    <property type="entry name" value="5' to 3' exonuclease, C-terminal subdomain"/>
    <property type="match status" value="1"/>
</dbReference>
<organism evidence="6 7">
    <name type="scientific">Candidatus Staskawiczbacteria bacterium RIFCSPHIGHO2_02_FULL_34_10</name>
    <dbReference type="NCBI Taxonomy" id="1802205"/>
    <lineage>
        <taxon>Bacteria</taxon>
        <taxon>Candidatus Staskawicziibacteriota</taxon>
    </lineage>
</organism>
<evidence type="ECO:0000313" key="6">
    <source>
        <dbReference type="EMBL" id="OGZ67528.1"/>
    </source>
</evidence>
<evidence type="ECO:0000313" key="7">
    <source>
        <dbReference type="Proteomes" id="UP000178380"/>
    </source>
</evidence>
<dbReference type="SMART" id="SM00279">
    <property type="entry name" value="HhH2"/>
    <property type="match status" value="1"/>
</dbReference>
<dbReference type="InterPro" id="IPR038969">
    <property type="entry name" value="FEN"/>
</dbReference>
<accession>A0A1G2I0C9</accession>
<name>A0A1G2I0C9_9BACT</name>